<name>A0AAD9P485_RIDPI</name>
<dbReference type="PANTHER" id="PTHR46513:SF44">
    <property type="entry name" value="LDL RECEPTOR RELATED PROTEIN 4"/>
    <property type="match status" value="1"/>
</dbReference>
<feature type="non-terminal residue" evidence="1">
    <location>
        <position position="1"/>
    </location>
</feature>
<protein>
    <submittedName>
        <fullName evidence="1">Uncharacterized protein</fullName>
    </submittedName>
</protein>
<dbReference type="InterPro" id="IPR050778">
    <property type="entry name" value="Cueball_EGF_LRP_Nidogen"/>
</dbReference>
<dbReference type="SUPFAM" id="SSF63829">
    <property type="entry name" value="Calcium-dependent phosphotriesterase"/>
    <property type="match status" value="1"/>
</dbReference>
<proteinExistence type="predicted"/>
<comment type="caution">
    <text evidence="1">The sequence shown here is derived from an EMBL/GenBank/DDBJ whole genome shotgun (WGS) entry which is preliminary data.</text>
</comment>
<evidence type="ECO:0000313" key="1">
    <source>
        <dbReference type="EMBL" id="KAK2187858.1"/>
    </source>
</evidence>
<sequence length="235" mass="25840">GLTEDNFLLVSDDSTHTLRQLNLADDSAIRIPIGHQYVRSPVYDPVEKMVYWINGYYYYWADNYMKRSYINGTHEETLCCQESFQWSRSIRDIAVDPVSRLMYYSGDMSGGELNGYFLASMTLDGRHHFLLVTSRTTSVDNIALDPITGTMYWSVGNGVYVAAMDGSQHHHLVNAHSSVLGLTIDAEGSETSNPCKHNNGGCEHVCFSTPDGPQCACPGGFGEVVGSKCVNASGG</sequence>
<keyword evidence="2" id="KW-1185">Reference proteome</keyword>
<accession>A0AAD9P485</accession>
<dbReference type="EMBL" id="JAODUO010000153">
    <property type="protein sequence ID" value="KAK2187858.1"/>
    <property type="molecule type" value="Genomic_DNA"/>
</dbReference>
<dbReference type="Gene3D" id="2.10.25.10">
    <property type="entry name" value="Laminin"/>
    <property type="match status" value="1"/>
</dbReference>
<dbReference type="Proteomes" id="UP001209878">
    <property type="component" value="Unassembled WGS sequence"/>
</dbReference>
<reference evidence="1" key="1">
    <citation type="journal article" date="2023" name="Mol. Biol. Evol.">
        <title>Third-Generation Sequencing Reveals the Adaptive Role of the Epigenome in Three Deep-Sea Polychaetes.</title>
        <authorList>
            <person name="Perez M."/>
            <person name="Aroh O."/>
            <person name="Sun Y."/>
            <person name="Lan Y."/>
            <person name="Juniper S.K."/>
            <person name="Young C.R."/>
            <person name="Angers B."/>
            <person name="Qian P.Y."/>
        </authorList>
    </citation>
    <scope>NUCLEOTIDE SEQUENCE</scope>
    <source>
        <strain evidence="1">R07B-5</strain>
    </source>
</reference>
<dbReference type="PANTHER" id="PTHR46513">
    <property type="entry name" value="VITELLOGENIN RECEPTOR-LIKE PROTEIN-RELATED-RELATED"/>
    <property type="match status" value="1"/>
</dbReference>
<dbReference type="Gene3D" id="2.120.10.30">
    <property type="entry name" value="TolB, C-terminal domain"/>
    <property type="match status" value="1"/>
</dbReference>
<gene>
    <name evidence="1" type="ORF">NP493_153g11078</name>
</gene>
<dbReference type="InterPro" id="IPR011042">
    <property type="entry name" value="6-blade_b-propeller_TolB-like"/>
</dbReference>
<dbReference type="AlphaFoldDB" id="A0AAD9P485"/>
<evidence type="ECO:0000313" key="2">
    <source>
        <dbReference type="Proteomes" id="UP001209878"/>
    </source>
</evidence>
<organism evidence="1 2">
    <name type="scientific">Ridgeia piscesae</name>
    <name type="common">Tubeworm</name>
    <dbReference type="NCBI Taxonomy" id="27915"/>
    <lineage>
        <taxon>Eukaryota</taxon>
        <taxon>Metazoa</taxon>
        <taxon>Spiralia</taxon>
        <taxon>Lophotrochozoa</taxon>
        <taxon>Annelida</taxon>
        <taxon>Polychaeta</taxon>
        <taxon>Sedentaria</taxon>
        <taxon>Canalipalpata</taxon>
        <taxon>Sabellida</taxon>
        <taxon>Siboglinidae</taxon>
        <taxon>Ridgeia</taxon>
    </lineage>
</organism>